<dbReference type="PANTHER" id="PTHR11742:SF103">
    <property type="entry name" value="ENDOPLASMIC RETICULUM MANNOSIDASE MNL2-RELATED"/>
    <property type="match status" value="1"/>
</dbReference>
<evidence type="ECO:0000256" key="1">
    <source>
        <dbReference type="ARBA" id="ARBA00001913"/>
    </source>
</evidence>
<comment type="caution">
    <text evidence="12">The sequence shown here is derived from an EMBL/GenBank/DDBJ whole genome shotgun (WGS) entry which is preliminary data.</text>
</comment>
<reference evidence="12 13" key="1">
    <citation type="submission" date="2020-01" db="EMBL/GenBank/DDBJ databases">
        <title>Draft genome sequence of Aspergillus lentulus IFM 60648.</title>
        <authorList>
            <person name="Takahashi H."/>
            <person name="Yaguchi T."/>
        </authorList>
    </citation>
    <scope>NUCLEOTIDE SEQUENCE [LARGE SCALE GENOMIC DNA]</scope>
    <source>
        <strain evidence="12 13">IFM 60648</strain>
    </source>
</reference>
<keyword evidence="6 10" id="KW-0378">Hydrolase</keyword>
<dbReference type="InterPro" id="IPR036026">
    <property type="entry name" value="Seven-hairpin_glycosidases"/>
</dbReference>
<organism evidence="12 13">
    <name type="scientific">Aspergillus lentulus</name>
    <dbReference type="NCBI Taxonomy" id="293939"/>
    <lineage>
        <taxon>Eukaryota</taxon>
        <taxon>Fungi</taxon>
        <taxon>Dikarya</taxon>
        <taxon>Ascomycota</taxon>
        <taxon>Pezizomycotina</taxon>
        <taxon>Eurotiomycetes</taxon>
        <taxon>Eurotiomycetidae</taxon>
        <taxon>Eurotiales</taxon>
        <taxon>Aspergillaceae</taxon>
        <taxon>Aspergillus</taxon>
        <taxon>Aspergillus subgen. Fumigati</taxon>
    </lineage>
</organism>
<dbReference type="Gene3D" id="1.50.10.10">
    <property type="match status" value="1"/>
</dbReference>
<feature type="transmembrane region" description="Helical" evidence="11">
    <location>
        <begin position="21"/>
        <end position="40"/>
    </location>
</feature>
<keyword evidence="11" id="KW-0812">Transmembrane</keyword>
<evidence type="ECO:0000256" key="7">
    <source>
        <dbReference type="ARBA" id="ARBA00023157"/>
    </source>
</evidence>
<comment type="similarity">
    <text evidence="5 10">Belongs to the glycosyl hydrolase 47 family.</text>
</comment>
<dbReference type="InterPro" id="IPR012341">
    <property type="entry name" value="6hp_glycosidase-like_sf"/>
</dbReference>
<dbReference type="Pfam" id="PF01532">
    <property type="entry name" value="Glyco_hydro_47"/>
    <property type="match status" value="1"/>
</dbReference>
<keyword evidence="8" id="KW-0968">Cytoplasmic vesicle</keyword>
<evidence type="ECO:0000256" key="4">
    <source>
        <dbReference type="ARBA" id="ARBA00004922"/>
    </source>
</evidence>
<name>A0ABQ0ZSP8_ASPLE</name>
<keyword evidence="11" id="KW-1133">Transmembrane helix</keyword>
<keyword evidence="13" id="KW-1185">Reference proteome</keyword>
<dbReference type="Proteomes" id="UP000465220">
    <property type="component" value="Unassembled WGS sequence"/>
</dbReference>
<evidence type="ECO:0000256" key="3">
    <source>
        <dbReference type="ARBA" id="ARBA00004321"/>
    </source>
</evidence>
<dbReference type="EMBL" id="BLKI01000003">
    <property type="protein sequence ID" value="GFF62656.1"/>
    <property type="molecule type" value="Genomic_DNA"/>
</dbReference>
<sequence>MNRILPRFHLRPAPYASPRRVRYIALAVILLTTLGFFLPLHTRQDLIANGSSPPSKSRIQFAFQRESGSAKRVRKDRQQQVRQAFLHAWKGYKKYAWLHDEVTPLSGGYRDPFVGWAATLVDGLDSLYIMGLQNEFDSALEAVQSINFSRPNAERVPVFETTIRYLGGLLGAYDVSGGKYPLLLQKADQLGEFLFQAFDTPNGIPVPYYWWQRGNQGLEGESGVLVAQIGSLSLEFTRLAQLTGKRKYFDGISRITDYLDHAQNTTRIPGLWPSQVDTRGPSFDGSAFTLGAWADSLYEYLPKEHLLLNGKTDQYLQMYRRALDSAVKYHFFRPKTPGGEDILFPGSLEARGNGQPALRTEVQHLGCFVGGMVGLGARIMDSPEELAMAIRLTDGCVWAYQKTASGVMPEIFHIDECRSEGSCEWTDEGHVELGHGYGFTQVSDSSYQLRPEAIESVFIMYRLTGNPIWQDKGWNMFQAIMKHTRTPIANARISDVTDANPKQDDSMESFWLAETSKYFYLLFSEPDLVSLDNFVLNTEAHPFRLRDHLFE</sequence>
<gene>
    <name evidence="12" type="ORF">IFM60648_00680</name>
</gene>
<keyword evidence="10" id="KW-0326">Glycosidase</keyword>
<comment type="cofactor">
    <cofactor evidence="2">
        <name>Mg(2+)</name>
        <dbReference type="ChEBI" id="CHEBI:18420"/>
    </cofactor>
</comment>
<evidence type="ECO:0000256" key="11">
    <source>
        <dbReference type="SAM" id="Phobius"/>
    </source>
</evidence>
<keyword evidence="11" id="KW-0472">Membrane</keyword>
<dbReference type="EC" id="3.2.1.-" evidence="10"/>
<dbReference type="InterPro" id="IPR050749">
    <property type="entry name" value="Glycosyl_Hydrolase_47"/>
</dbReference>
<accession>A0ABQ0ZSP8</accession>
<dbReference type="PRINTS" id="PR00747">
    <property type="entry name" value="GLYHDRLASE47"/>
</dbReference>
<dbReference type="InterPro" id="IPR001382">
    <property type="entry name" value="Glyco_hydro_47"/>
</dbReference>
<evidence type="ECO:0000256" key="6">
    <source>
        <dbReference type="ARBA" id="ARBA00022801"/>
    </source>
</evidence>
<protein>
    <recommendedName>
        <fullName evidence="10">alpha-1,2-Mannosidase</fullName>
        <ecNumber evidence="10">3.2.1.-</ecNumber>
    </recommendedName>
</protein>
<evidence type="ECO:0000256" key="8">
    <source>
        <dbReference type="ARBA" id="ARBA00023329"/>
    </source>
</evidence>
<evidence type="ECO:0000256" key="9">
    <source>
        <dbReference type="ARBA" id="ARBA00024790"/>
    </source>
</evidence>
<comment type="cofactor">
    <cofactor evidence="1">
        <name>Ca(2+)</name>
        <dbReference type="ChEBI" id="CHEBI:29108"/>
    </cofactor>
</comment>
<comment type="subcellular location">
    <subcellularLocation>
        <location evidence="3">Cytoplasmic vesicle lumen</location>
    </subcellularLocation>
</comment>
<evidence type="ECO:0000256" key="5">
    <source>
        <dbReference type="ARBA" id="ARBA00007658"/>
    </source>
</evidence>
<comment type="function">
    <text evidence="9">Involved in the maturation of Asn-linked oligosaccharides. Progressively trims alpha-1,2-linked mannose residues from Man(9)GlcNAc(2) to produce Man(5)GlcNAc(2).</text>
</comment>
<evidence type="ECO:0000256" key="2">
    <source>
        <dbReference type="ARBA" id="ARBA00001946"/>
    </source>
</evidence>
<evidence type="ECO:0000256" key="10">
    <source>
        <dbReference type="RuleBase" id="RU361193"/>
    </source>
</evidence>
<comment type="pathway">
    <text evidence="4">Protein modification; protein glycosylation.</text>
</comment>
<keyword evidence="7" id="KW-1015">Disulfide bond</keyword>
<evidence type="ECO:0000313" key="13">
    <source>
        <dbReference type="Proteomes" id="UP000465220"/>
    </source>
</evidence>
<evidence type="ECO:0000313" key="12">
    <source>
        <dbReference type="EMBL" id="GFF62656.1"/>
    </source>
</evidence>
<dbReference type="SUPFAM" id="SSF48225">
    <property type="entry name" value="Seven-hairpin glycosidases"/>
    <property type="match status" value="1"/>
</dbReference>
<dbReference type="PANTHER" id="PTHR11742">
    <property type="entry name" value="MANNOSYL-OLIGOSACCHARIDE ALPHA-1,2-MANNOSIDASE-RELATED"/>
    <property type="match status" value="1"/>
</dbReference>
<proteinExistence type="inferred from homology"/>